<dbReference type="Proteomes" id="UP000694866">
    <property type="component" value="Unplaced"/>
</dbReference>
<evidence type="ECO:0000256" key="5">
    <source>
        <dbReference type="ARBA" id="ARBA00023480"/>
    </source>
</evidence>
<gene>
    <name evidence="7" type="primary">LOC105270272</name>
</gene>
<dbReference type="PANTHER" id="PTHR31661:SF1">
    <property type="entry name" value="CDAN1-INTERACTING NUCLEASE 1"/>
    <property type="match status" value="1"/>
</dbReference>
<evidence type="ECO:0000256" key="4">
    <source>
        <dbReference type="ARBA" id="ARBA00023242"/>
    </source>
</evidence>
<dbReference type="AlphaFoldDB" id="A0A9R1TI64"/>
<reference evidence="7" key="1">
    <citation type="submission" date="2025-08" db="UniProtKB">
        <authorList>
            <consortium name="RefSeq"/>
        </authorList>
    </citation>
    <scope>IDENTIFICATION</scope>
    <source>
        <strain evidence="7">USDA-PBARC FA_bdor</strain>
        <tissue evidence="7">Whole organism</tissue>
    </source>
</reference>
<accession>A0A9R1TI64</accession>
<keyword evidence="6" id="KW-1185">Reference proteome</keyword>
<protein>
    <recommendedName>
        <fullName evidence="5">CDAN1-interacting nuclease 1</fullName>
    </recommendedName>
</protein>
<evidence type="ECO:0000256" key="2">
    <source>
        <dbReference type="ARBA" id="ARBA00004496"/>
    </source>
</evidence>
<proteinExistence type="predicted"/>
<dbReference type="KEGG" id="fas:105270272"/>
<dbReference type="OrthoDB" id="1272at2759"/>
<keyword evidence="4" id="KW-0539">Nucleus</keyword>
<dbReference type="GO" id="GO:0005737">
    <property type="term" value="C:cytoplasm"/>
    <property type="evidence" value="ECO:0007669"/>
    <property type="project" value="UniProtKB-SubCell"/>
</dbReference>
<dbReference type="Pfam" id="PF14811">
    <property type="entry name" value="TPD"/>
    <property type="match status" value="1"/>
</dbReference>
<evidence type="ECO:0000256" key="1">
    <source>
        <dbReference type="ARBA" id="ARBA00004123"/>
    </source>
</evidence>
<dbReference type="RefSeq" id="XP_011309408.1">
    <property type="nucleotide sequence ID" value="XM_011311106.1"/>
</dbReference>
<dbReference type="GO" id="GO:0005634">
    <property type="term" value="C:nucleus"/>
    <property type="evidence" value="ECO:0007669"/>
    <property type="project" value="UniProtKB-SubCell"/>
</dbReference>
<dbReference type="GeneID" id="105270272"/>
<dbReference type="InterPro" id="IPR029404">
    <property type="entry name" value="CDIN1"/>
</dbReference>
<keyword evidence="3" id="KW-0963">Cytoplasm</keyword>
<sequence>MKIELYNQIVADITNFKGLSRDCAYMLIHKYTDVPPTAIHGIVSSEMQLRAMRCRGRLHSSQMDYLKMYRKECKDPKNPPGVILRMAVARSFGPALLARVILEKHLLESNPLITRTDVSQYMKDTTKIEDPRLAHEIYLCILYDDRNGMISDTFCNSIGYEYEFKLQEFLKERNIPYLTEDKLKQNGYDKTPDVKLELPIAVDGFIVNWIESKARFGTPMIHRTHCKEQYLSYWNRFGPGLVIYWFGFVDDIVEPTENRFIILDHFPENITYMDPLADVDYKFEED</sequence>
<evidence type="ECO:0000256" key="3">
    <source>
        <dbReference type="ARBA" id="ARBA00022490"/>
    </source>
</evidence>
<evidence type="ECO:0000313" key="6">
    <source>
        <dbReference type="Proteomes" id="UP000694866"/>
    </source>
</evidence>
<organism evidence="6 7">
    <name type="scientific">Fopius arisanus</name>
    <dbReference type="NCBI Taxonomy" id="64838"/>
    <lineage>
        <taxon>Eukaryota</taxon>
        <taxon>Metazoa</taxon>
        <taxon>Ecdysozoa</taxon>
        <taxon>Arthropoda</taxon>
        <taxon>Hexapoda</taxon>
        <taxon>Insecta</taxon>
        <taxon>Pterygota</taxon>
        <taxon>Neoptera</taxon>
        <taxon>Endopterygota</taxon>
        <taxon>Hymenoptera</taxon>
        <taxon>Apocrita</taxon>
        <taxon>Ichneumonoidea</taxon>
        <taxon>Braconidae</taxon>
        <taxon>Opiinae</taxon>
        <taxon>Fopius</taxon>
    </lineage>
</organism>
<comment type="subcellular location">
    <subcellularLocation>
        <location evidence="2">Cytoplasm</location>
    </subcellularLocation>
    <subcellularLocation>
        <location evidence="1">Nucleus</location>
    </subcellularLocation>
</comment>
<evidence type="ECO:0000313" key="7">
    <source>
        <dbReference type="RefSeq" id="XP_011309408.1"/>
    </source>
</evidence>
<dbReference type="PANTHER" id="PTHR31661">
    <property type="entry name" value="SIMILAR TO CDNA SEQUENCE BC052040"/>
    <property type="match status" value="1"/>
</dbReference>
<name>A0A9R1TI64_9HYME</name>